<reference evidence="3 4" key="1">
    <citation type="journal article" date="2023" name="Plants (Basel)">
        <title>Bridging the Gap: Combining Genomics and Transcriptomics Approaches to Understand Stylosanthes scabra, an Orphan Legume from the Brazilian Caatinga.</title>
        <authorList>
            <person name="Ferreira-Neto J.R.C."/>
            <person name="da Silva M.D."/>
            <person name="Binneck E."/>
            <person name="de Melo N.F."/>
            <person name="da Silva R.H."/>
            <person name="de Melo A.L.T.M."/>
            <person name="Pandolfi V."/>
            <person name="Bustamante F.O."/>
            <person name="Brasileiro-Vidal A.C."/>
            <person name="Benko-Iseppon A.M."/>
        </authorList>
    </citation>
    <scope>NUCLEOTIDE SEQUENCE [LARGE SCALE GENOMIC DNA]</scope>
    <source>
        <tissue evidence="3">Leaves</tissue>
    </source>
</reference>
<comment type="caution">
    <text evidence="3">The sequence shown here is derived from an EMBL/GenBank/DDBJ whole genome shotgun (WGS) entry which is preliminary data.</text>
</comment>
<evidence type="ECO:0000259" key="2">
    <source>
        <dbReference type="Pfam" id="PF01693"/>
    </source>
</evidence>
<dbReference type="InterPro" id="IPR037056">
    <property type="entry name" value="RNase_H1_N_sf"/>
</dbReference>
<dbReference type="SUPFAM" id="SSF55658">
    <property type="entry name" value="L9 N-domain-like"/>
    <property type="match status" value="1"/>
</dbReference>
<dbReference type="InterPro" id="IPR009027">
    <property type="entry name" value="Ribosomal_bL9/RNase_H1_N"/>
</dbReference>
<evidence type="ECO:0000313" key="4">
    <source>
        <dbReference type="Proteomes" id="UP001341840"/>
    </source>
</evidence>
<evidence type="ECO:0000256" key="1">
    <source>
        <dbReference type="SAM" id="MobiDB-lite"/>
    </source>
</evidence>
<sequence>MSDNSSNFPSTYRIYVVFQGWVPGIYMTMEEVRFQIREHEGATWGHYNSLDEAEEAYLNFLGRGQRNVGIELINSGEAPEPVETDDHRQRQRTAILALHQRYHHEAGLPLPHSLSASIVPPDSCDAMVQRGRYSFNTESSKEDAARLCLRTLSRNLQRPVYDYNFDLLNSTQQTNNRLQEDSEAVETVFDLDNIPHNATGSTSTRTTRRRG</sequence>
<name>A0ABU6QV60_9FABA</name>
<dbReference type="Gene3D" id="3.40.970.10">
    <property type="entry name" value="Ribonuclease H1, N-terminal domain"/>
    <property type="match status" value="1"/>
</dbReference>
<organism evidence="3 4">
    <name type="scientific">Stylosanthes scabra</name>
    <dbReference type="NCBI Taxonomy" id="79078"/>
    <lineage>
        <taxon>Eukaryota</taxon>
        <taxon>Viridiplantae</taxon>
        <taxon>Streptophyta</taxon>
        <taxon>Embryophyta</taxon>
        <taxon>Tracheophyta</taxon>
        <taxon>Spermatophyta</taxon>
        <taxon>Magnoliopsida</taxon>
        <taxon>eudicotyledons</taxon>
        <taxon>Gunneridae</taxon>
        <taxon>Pentapetalae</taxon>
        <taxon>rosids</taxon>
        <taxon>fabids</taxon>
        <taxon>Fabales</taxon>
        <taxon>Fabaceae</taxon>
        <taxon>Papilionoideae</taxon>
        <taxon>50 kb inversion clade</taxon>
        <taxon>dalbergioids sensu lato</taxon>
        <taxon>Dalbergieae</taxon>
        <taxon>Pterocarpus clade</taxon>
        <taxon>Stylosanthes</taxon>
    </lineage>
</organism>
<feature type="region of interest" description="Disordered" evidence="1">
    <location>
        <begin position="192"/>
        <end position="211"/>
    </location>
</feature>
<dbReference type="Proteomes" id="UP001341840">
    <property type="component" value="Unassembled WGS sequence"/>
</dbReference>
<dbReference type="EMBL" id="JASCZI010001623">
    <property type="protein sequence ID" value="MED6115260.1"/>
    <property type="molecule type" value="Genomic_DNA"/>
</dbReference>
<feature type="domain" description="Ribonuclease H1 N-terminal" evidence="2">
    <location>
        <begin position="14"/>
        <end position="55"/>
    </location>
</feature>
<keyword evidence="4" id="KW-1185">Reference proteome</keyword>
<protein>
    <recommendedName>
        <fullName evidence="2">Ribonuclease H1 N-terminal domain-containing protein</fullName>
    </recommendedName>
</protein>
<gene>
    <name evidence="3" type="ORF">PIB30_088721</name>
</gene>
<evidence type="ECO:0000313" key="3">
    <source>
        <dbReference type="EMBL" id="MED6115260.1"/>
    </source>
</evidence>
<dbReference type="InterPro" id="IPR011320">
    <property type="entry name" value="RNase_H1_N"/>
</dbReference>
<accession>A0ABU6QV60</accession>
<proteinExistence type="predicted"/>
<dbReference type="Pfam" id="PF01693">
    <property type="entry name" value="Cauli_VI"/>
    <property type="match status" value="1"/>
</dbReference>